<reference evidence="9" key="1">
    <citation type="submission" date="2023-03" db="EMBL/GenBank/DDBJ databases">
        <title>Emydomyces testavorans Genome Sequence.</title>
        <authorList>
            <person name="Hoyer L."/>
        </authorList>
    </citation>
    <scope>NUCLEOTIDE SEQUENCE</scope>
    <source>
        <strain evidence="9">16-2883</strain>
    </source>
</reference>
<evidence type="ECO:0000256" key="3">
    <source>
        <dbReference type="ARBA" id="ARBA00022741"/>
    </source>
</evidence>
<proteinExistence type="inferred from homology"/>
<dbReference type="PANTHER" id="PTHR19443:SF24">
    <property type="entry name" value="PHOSPHOTRANSFERASE"/>
    <property type="match status" value="1"/>
</dbReference>
<dbReference type="GO" id="GO:0005524">
    <property type="term" value="F:ATP binding"/>
    <property type="evidence" value="ECO:0007669"/>
    <property type="project" value="UniProtKB-UniRule"/>
</dbReference>
<dbReference type="GO" id="GO:0008865">
    <property type="term" value="F:fructokinase activity"/>
    <property type="evidence" value="ECO:0007669"/>
    <property type="project" value="TreeGrafter"/>
</dbReference>
<evidence type="ECO:0000256" key="4">
    <source>
        <dbReference type="ARBA" id="ARBA00022777"/>
    </source>
</evidence>
<dbReference type="SUPFAM" id="SSF53067">
    <property type="entry name" value="Actin-like ATPase domain"/>
    <property type="match status" value="2"/>
</dbReference>
<dbReference type="Gene3D" id="3.30.420.40">
    <property type="match status" value="1"/>
</dbReference>
<organism evidence="9 10">
    <name type="scientific">Emydomyces testavorans</name>
    <dbReference type="NCBI Taxonomy" id="2070801"/>
    <lineage>
        <taxon>Eukaryota</taxon>
        <taxon>Fungi</taxon>
        <taxon>Dikarya</taxon>
        <taxon>Ascomycota</taxon>
        <taxon>Pezizomycotina</taxon>
        <taxon>Eurotiomycetes</taxon>
        <taxon>Eurotiomycetidae</taxon>
        <taxon>Onygenales</taxon>
        <taxon>Nannizziopsiaceae</taxon>
        <taxon>Emydomyces</taxon>
    </lineage>
</organism>
<dbReference type="EC" id="2.7.1.-" evidence="6"/>
<gene>
    <name evidence="9" type="primary">NAG5</name>
    <name evidence="9" type="ORF">PRK78_004519</name>
</gene>
<feature type="domain" description="Hexokinase N-terminal" evidence="7">
    <location>
        <begin position="74"/>
        <end position="253"/>
    </location>
</feature>
<dbReference type="Pfam" id="PF00349">
    <property type="entry name" value="Hexokinase_1"/>
    <property type="match status" value="1"/>
</dbReference>
<keyword evidence="6" id="KW-0324">Glycolysis</keyword>
<dbReference type="InterPro" id="IPR022672">
    <property type="entry name" value="Hexokinase_N"/>
</dbReference>
<keyword evidence="5 6" id="KW-0067">ATP-binding</keyword>
<dbReference type="Proteomes" id="UP001219355">
    <property type="component" value="Chromosome 2"/>
</dbReference>
<evidence type="ECO:0000256" key="5">
    <source>
        <dbReference type="ARBA" id="ARBA00022840"/>
    </source>
</evidence>
<dbReference type="GO" id="GO:0004340">
    <property type="term" value="F:glucokinase activity"/>
    <property type="evidence" value="ECO:0007669"/>
    <property type="project" value="TreeGrafter"/>
</dbReference>
<feature type="domain" description="Hexokinase C-terminal" evidence="8">
    <location>
        <begin position="259"/>
        <end position="550"/>
    </location>
</feature>
<dbReference type="GO" id="GO:0001678">
    <property type="term" value="P:intracellular glucose homeostasis"/>
    <property type="evidence" value="ECO:0007669"/>
    <property type="project" value="InterPro"/>
</dbReference>
<evidence type="ECO:0000259" key="7">
    <source>
        <dbReference type="Pfam" id="PF00349"/>
    </source>
</evidence>
<evidence type="ECO:0000259" key="8">
    <source>
        <dbReference type="Pfam" id="PF03727"/>
    </source>
</evidence>
<evidence type="ECO:0000256" key="6">
    <source>
        <dbReference type="RuleBase" id="RU362007"/>
    </source>
</evidence>
<keyword evidence="10" id="KW-1185">Reference proteome</keyword>
<dbReference type="PANTHER" id="PTHR19443">
    <property type="entry name" value="HEXOKINASE"/>
    <property type="match status" value="1"/>
</dbReference>
<dbReference type="InterPro" id="IPR043129">
    <property type="entry name" value="ATPase_NBD"/>
</dbReference>
<dbReference type="GO" id="GO:0006096">
    <property type="term" value="P:glycolytic process"/>
    <property type="evidence" value="ECO:0007669"/>
    <property type="project" value="UniProtKB-KW"/>
</dbReference>
<dbReference type="InterPro" id="IPR022673">
    <property type="entry name" value="Hexokinase_C"/>
</dbReference>
<evidence type="ECO:0000313" key="10">
    <source>
        <dbReference type="Proteomes" id="UP001219355"/>
    </source>
</evidence>
<dbReference type="InterPro" id="IPR001312">
    <property type="entry name" value="Hexokinase"/>
</dbReference>
<dbReference type="GO" id="GO:0005536">
    <property type="term" value="F:D-glucose binding"/>
    <property type="evidence" value="ECO:0007669"/>
    <property type="project" value="InterPro"/>
</dbReference>
<accession>A0AAF0IJU8</accession>
<dbReference type="Pfam" id="PF03727">
    <property type="entry name" value="Hexokinase_2"/>
    <property type="match status" value="1"/>
</dbReference>
<keyword evidence="3 6" id="KW-0547">Nucleotide-binding</keyword>
<evidence type="ECO:0000256" key="1">
    <source>
        <dbReference type="ARBA" id="ARBA00009225"/>
    </source>
</evidence>
<sequence>MEDSLVKAAHQLQKFFNNLVRIFQKLLNGSFLGGASEKRRSFSRRWRRRSLDDFAQEVEHLFIGHLSTANLALMSKEIGAQLRASAKSSHINMLPSFHHSLPSGKERGTYLALDVGGSTFRVALVKLAGKDEEMKVLKMVSSHIDEDVKALVGKAFFDWMAQKIEEMLQSCTETCSKHPTPLPMGLSWSFPIEQTSIRSGNVIAMGKGFRCSDGTVGDDLRELIMDACQQRKLNVTLEAIVNDGSATLLSRAYADPTTRMSLILGTGTNMAVHFPVHAIGIEKYGKRSPEWFAHADHVITNTEISMFGGGVLQTTRWDDDLNRNHIKPDYQPLEYLCTGRYLGEIVRLIAAEAVETSGLFGGYLPASMQSRYSFDTAILACIEEDTSPSFETSLASIQKYHEFRVSPTPADLAFLKRVSHCVSQRAAAYLATAIHGLWCLRNETETPLLPATPESSNEEHALKSHAKKYAKDHLRLQVNIACDGSVISKYPNFRARCQEYLNQLSLDAETSRSSSPAVLDSGTVSKQLPSITLDLAPESGILGAAVAVAVAVPDNE</sequence>
<keyword evidence="2 6" id="KW-0808">Transferase</keyword>
<dbReference type="GO" id="GO:0005829">
    <property type="term" value="C:cytosol"/>
    <property type="evidence" value="ECO:0007669"/>
    <property type="project" value="TreeGrafter"/>
</dbReference>
<dbReference type="GO" id="GO:0006006">
    <property type="term" value="P:glucose metabolic process"/>
    <property type="evidence" value="ECO:0007669"/>
    <property type="project" value="TreeGrafter"/>
</dbReference>
<name>A0AAF0IJU8_9EURO</name>
<dbReference type="EMBL" id="CP120628">
    <property type="protein sequence ID" value="WEW59051.1"/>
    <property type="molecule type" value="Genomic_DNA"/>
</dbReference>
<dbReference type="Gene3D" id="3.40.367.20">
    <property type="match status" value="1"/>
</dbReference>
<dbReference type="FunFam" id="3.40.367.20:FF:000011">
    <property type="entry name" value="Phosphotransferase"/>
    <property type="match status" value="1"/>
</dbReference>
<dbReference type="PRINTS" id="PR00475">
    <property type="entry name" value="HEXOKINASE"/>
</dbReference>
<protein>
    <recommendedName>
        <fullName evidence="6">Phosphotransferase</fullName>
        <ecNumber evidence="6">2.7.1.-</ecNumber>
    </recommendedName>
</protein>
<dbReference type="GO" id="GO:0019158">
    <property type="term" value="F:mannokinase activity"/>
    <property type="evidence" value="ECO:0007669"/>
    <property type="project" value="TreeGrafter"/>
</dbReference>
<dbReference type="GO" id="GO:0005739">
    <property type="term" value="C:mitochondrion"/>
    <property type="evidence" value="ECO:0007669"/>
    <property type="project" value="TreeGrafter"/>
</dbReference>
<comment type="similarity">
    <text evidence="1 6">Belongs to the hexokinase family.</text>
</comment>
<evidence type="ECO:0000256" key="2">
    <source>
        <dbReference type="ARBA" id="ARBA00022679"/>
    </source>
</evidence>
<dbReference type="GO" id="GO:0006013">
    <property type="term" value="P:mannose metabolic process"/>
    <property type="evidence" value="ECO:0007669"/>
    <property type="project" value="TreeGrafter"/>
</dbReference>
<dbReference type="AlphaFoldDB" id="A0AAF0IJU8"/>
<keyword evidence="4 6" id="KW-0418">Kinase</keyword>
<evidence type="ECO:0000313" key="9">
    <source>
        <dbReference type="EMBL" id="WEW59051.1"/>
    </source>
</evidence>